<keyword evidence="5" id="KW-0648">Protein biosynthesis</keyword>
<evidence type="ECO:0000256" key="7">
    <source>
        <dbReference type="ARBA" id="ARBA00025526"/>
    </source>
</evidence>
<evidence type="ECO:0000256" key="1">
    <source>
        <dbReference type="ARBA" id="ARBA00004496"/>
    </source>
</evidence>
<dbReference type="CDD" id="cd04171">
    <property type="entry name" value="SelB"/>
    <property type="match status" value="1"/>
</dbReference>
<dbReference type="InterPro" id="IPR036388">
    <property type="entry name" value="WH-like_DNA-bd_sf"/>
</dbReference>
<dbReference type="PROSITE" id="PS51722">
    <property type="entry name" value="G_TR_2"/>
    <property type="match status" value="1"/>
</dbReference>
<evidence type="ECO:0000256" key="6">
    <source>
        <dbReference type="ARBA" id="ARBA00023134"/>
    </source>
</evidence>
<proteinExistence type="predicted"/>
<dbReference type="PANTHER" id="PTHR43721:SF11">
    <property type="entry name" value="SELENOCYSTEINE-SPECIFIC ELONGATION FACTOR"/>
    <property type="match status" value="1"/>
</dbReference>
<dbReference type="InterPro" id="IPR015190">
    <property type="entry name" value="Elong_fac_SelB-wing-hlx_typ-2"/>
</dbReference>
<dbReference type="Pfam" id="PF00009">
    <property type="entry name" value="GTP_EFTU"/>
    <property type="match status" value="1"/>
</dbReference>
<dbReference type="InterPro" id="IPR015191">
    <property type="entry name" value="SelB_WHD4"/>
</dbReference>
<dbReference type="Gene3D" id="1.10.10.10">
    <property type="entry name" value="Winged helix-like DNA-binding domain superfamily/Winged helix DNA-binding domain"/>
    <property type="match status" value="3"/>
</dbReference>
<dbReference type="RefSeq" id="WP_266123586.1">
    <property type="nucleotide sequence ID" value="NZ_JAJHNU010000004.1"/>
</dbReference>
<reference evidence="10" key="1">
    <citation type="submission" date="2021-11" db="EMBL/GenBank/DDBJ databases">
        <title>Draft genome sequence of Alcaligenes endophyticus type strain CCUG 75668T.</title>
        <authorList>
            <person name="Salva-Serra F."/>
            <person name="Duran R.E."/>
            <person name="Seeger M."/>
            <person name="Moore E.R.B."/>
            <person name="Jaen-Luchoro D."/>
        </authorList>
    </citation>
    <scope>NUCLEOTIDE SEQUENCE</scope>
    <source>
        <strain evidence="10">CCUG 75668</strain>
    </source>
</reference>
<evidence type="ECO:0000313" key="11">
    <source>
        <dbReference type="Proteomes" id="UP001168613"/>
    </source>
</evidence>
<dbReference type="Pfam" id="PF25461">
    <property type="entry name" value="Beta-barrel_SelB"/>
    <property type="match status" value="1"/>
</dbReference>
<dbReference type="Pfam" id="PF03144">
    <property type="entry name" value="GTP_EFTU_D2"/>
    <property type="match status" value="1"/>
</dbReference>
<dbReference type="SUPFAM" id="SSF52540">
    <property type="entry name" value="P-loop containing nucleoside triphosphate hydrolases"/>
    <property type="match status" value="1"/>
</dbReference>
<dbReference type="Gene3D" id="2.40.30.10">
    <property type="entry name" value="Translation factors"/>
    <property type="match status" value="1"/>
</dbReference>
<gene>
    <name evidence="10" type="primary">selB</name>
    <name evidence="10" type="ORF">LMS43_12900</name>
</gene>
<dbReference type="Proteomes" id="UP001168613">
    <property type="component" value="Unassembled WGS sequence"/>
</dbReference>
<dbReference type="InterPro" id="IPR004161">
    <property type="entry name" value="EFTu-like_2"/>
</dbReference>
<dbReference type="Gene3D" id="3.40.50.300">
    <property type="entry name" value="P-loop containing nucleotide triphosphate hydrolases"/>
    <property type="match status" value="1"/>
</dbReference>
<evidence type="ECO:0000313" key="10">
    <source>
        <dbReference type="EMBL" id="MDN4122185.1"/>
    </source>
</evidence>
<dbReference type="Pfam" id="PF09106">
    <property type="entry name" value="WHD_2nd_SelB"/>
    <property type="match status" value="1"/>
</dbReference>
<dbReference type="InterPro" id="IPR057335">
    <property type="entry name" value="Beta-barrel_SelB"/>
</dbReference>
<keyword evidence="10" id="KW-0251">Elongation factor</keyword>
<dbReference type="InterPro" id="IPR036390">
    <property type="entry name" value="WH_DNA-bd_sf"/>
</dbReference>
<feature type="domain" description="Tr-type G" evidence="9">
    <location>
        <begin position="1"/>
        <end position="174"/>
    </location>
</feature>
<dbReference type="InterPro" id="IPR000795">
    <property type="entry name" value="T_Tr_GTP-bd_dom"/>
</dbReference>
<dbReference type="CDD" id="cd15491">
    <property type="entry name" value="selB_III"/>
    <property type="match status" value="1"/>
</dbReference>
<dbReference type="PRINTS" id="PR00315">
    <property type="entry name" value="ELONGATNFCT"/>
</dbReference>
<dbReference type="CDD" id="cd03696">
    <property type="entry name" value="SelB_II"/>
    <property type="match status" value="1"/>
</dbReference>
<protein>
    <recommendedName>
        <fullName evidence="2">Selenocysteine-specific elongation factor</fullName>
    </recommendedName>
    <alternativeName>
        <fullName evidence="8">SelB translation factor</fullName>
    </alternativeName>
</protein>
<accession>A0ABT8ELW7</accession>
<comment type="function">
    <text evidence="7">Translation factor necessary for the incorporation of selenocysteine into proteins. It probably replaces EF-Tu for the insertion of selenocysteine directed by the UGA codon. SelB binds GTP and GDP.</text>
</comment>
<keyword evidence="11" id="KW-1185">Reference proteome</keyword>
<dbReference type="InterPro" id="IPR004535">
    <property type="entry name" value="Transl_elong_SelB"/>
</dbReference>
<dbReference type="Pfam" id="PF21214">
    <property type="entry name" value="WHD_2nd_SelB_bact"/>
    <property type="match status" value="1"/>
</dbReference>
<evidence type="ECO:0000259" key="9">
    <source>
        <dbReference type="PROSITE" id="PS51722"/>
    </source>
</evidence>
<comment type="caution">
    <text evidence="10">The sequence shown here is derived from an EMBL/GenBank/DDBJ whole genome shotgun (WGS) entry which is preliminary data.</text>
</comment>
<evidence type="ECO:0000256" key="8">
    <source>
        <dbReference type="ARBA" id="ARBA00031615"/>
    </source>
</evidence>
<dbReference type="EMBL" id="JAJHNU010000004">
    <property type="protein sequence ID" value="MDN4122185.1"/>
    <property type="molecule type" value="Genomic_DNA"/>
</dbReference>
<dbReference type="Pfam" id="PF09107">
    <property type="entry name" value="WHD_3rd_SelB"/>
    <property type="match status" value="1"/>
</dbReference>
<name>A0ABT8ELW7_9BURK</name>
<dbReference type="PANTHER" id="PTHR43721">
    <property type="entry name" value="ELONGATION FACTOR TU-RELATED"/>
    <property type="match status" value="1"/>
</dbReference>
<dbReference type="PROSITE" id="PS00301">
    <property type="entry name" value="G_TR_1"/>
    <property type="match status" value="1"/>
</dbReference>
<evidence type="ECO:0000256" key="4">
    <source>
        <dbReference type="ARBA" id="ARBA00022741"/>
    </source>
</evidence>
<dbReference type="InterPro" id="IPR027417">
    <property type="entry name" value="P-loop_NTPase"/>
</dbReference>
<keyword evidence="4" id="KW-0547">Nucleotide-binding</keyword>
<dbReference type="NCBIfam" id="TIGR00475">
    <property type="entry name" value="selB"/>
    <property type="match status" value="1"/>
</dbReference>
<organism evidence="10 11">
    <name type="scientific">Alcaligenes endophyticus</name>
    <dbReference type="NCBI Taxonomy" id="1929088"/>
    <lineage>
        <taxon>Bacteria</taxon>
        <taxon>Pseudomonadati</taxon>
        <taxon>Pseudomonadota</taxon>
        <taxon>Betaproteobacteria</taxon>
        <taxon>Burkholderiales</taxon>
        <taxon>Alcaligenaceae</taxon>
        <taxon>Alcaligenes</taxon>
    </lineage>
</organism>
<dbReference type="InterPro" id="IPR009000">
    <property type="entry name" value="Transl_B-barrel_sf"/>
</dbReference>
<comment type="subcellular location">
    <subcellularLocation>
        <location evidence="1">Cytoplasm</location>
    </subcellularLocation>
</comment>
<evidence type="ECO:0000256" key="2">
    <source>
        <dbReference type="ARBA" id="ARBA00015953"/>
    </source>
</evidence>
<dbReference type="SUPFAM" id="SSF46785">
    <property type="entry name" value="Winged helix' DNA-binding domain"/>
    <property type="match status" value="3"/>
</dbReference>
<dbReference type="GO" id="GO:0003746">
    <property type="term" value="F:translation elongation factor activity"/>
    <property type="evidence" value="ECO:0007669"/>
    <property type="project" value="UniProtKB-KW"/>
</dbReference>
<dbReference type="SUPFAM" id="SSF50447">
    <property type="entry name" value="Translation proteins"/>
    <property type="match status" value="1"/>
</dbReference>
<dbReference type="InterPro" id="IPR048931">
    <property type="entry name" value="WHD_2nd_SelB_bact"/>
</dbReference>
<keyword evidence="6" id="KW-0342">GTP-binding</keyword>
<keyword evidence="3" id="KW-0963">Cytoplasm</keyword>
<dbReference type="InterPro" id="IPR031157">
    <property type="entry name" value="G_TR_CS"/>
</dbReference>
<sequence>MIIGTAGHIDHGKTTLVKALTGVATDRLQEEQKRGITIELGYAYSPTQQAGILGFVDAPGHEKLVHTMISGASGIDFGMLVIAADDGVMPQTNEHLAVLSLLGVQQGAVVISKIDRASPARIAQVQAQVHELTKNSFLAQAPIFPVDATNPNTEGVRHLRQYLEQQALQQVAPHTEHYFRLAIDRVFTLQGHGTVVTGTVHSGTFDLQKANELMLMPAQRPVRVRSIRSQNQASTLAQSGQRCALNLAGIDVNDIQRGDWIAHPDCFLPSLRLDVTLQLLPQSEAELRTWTPWHVHIGAAHYLAHAVPLEPASLQAGEQGLVQLVFDQPVCASVGDRFILRNAQAKQTVGGGRVLATEAPDRKRRSPARLALLHATQHWLNLGELQPLLEQAPYGLDNTALQRLLGGTTDTWTPPDATVWLASESKQVGPWLFTAKRLEHVQQTVLATLQQFHALTPEEPGVNSSRLRRMSAPAMPLAQWQALVLHLLRTNQLVQQGNWLHLPAHTISLNAHDQALAARILPLSLAGAFDPPWVRDIARQLEVDEALVRQLMRHLTRRGDLYQIVHDLFYHHTHMAQLAQILAQLAVGQTGVNAARFRDATGLGRKRAIQILEFFNRTGYTRRLRDRHVLRGDPWQELNAV</sequence>
<dbReference type="InterPro" id="IPR050055">
    <property type="entry name" value="EF-Tu_GTPase"/>
</dbReference>
<dbReference type="InterPro" id="IPR009001">
    <property type="entry name" value="Transl_elong_EF1A/Init_IF2_C"/>
</dbReference>
<dbReference type="SUPFAM" id="SSF50465">
    <property type="entry name" value="EF-Tu/eEF-1alpha/eIF2-gamma C-terminal domain"/>
    <property type="match status" value="1"/>
</dbReference>
<evidence type="ECO:0000256" key="5">
    <source>
        <dbReference type="ARBA" id="ARBA00022917"/>
    </source>
</evidence>
<evidence type="ECO:0000256" key="3">
    <source>
        <dbReference type="ARBA" id="ARBA00022490"/>
    </source>
</evidence>